<comment type="caution">
    <text evidence="3">The sequence shown here is derived from an EMBL/GenBank/DDBJ whole genome shotgun (WGS) entry which is preliminary data.</text>
</comment>
<dbReference type="InterPro" id="IPR050266">
    <property type="entry name" value="AB_hydrolase_sf"/>
</dbReference>
<dbReference type="EMBL" id="BQNJ01000001">
    <property type="protein sequence ID" value="GKG99501.1"/>
    <property type="molecule type" value="Genomic_DNA"/>
</dbReference>
<dbReference type="RefSeq" id="WP_118041963.1">
    <property type="nucleotide sequence ID" value="NZ_BQNJ01000001.1"/>
</dbReference>
<name>A0AA37JEN2_9FIRM</name>
<dbReference type="InterPro" id="IPR022742">
    <property type="entry name" value="Hydrolase_4"/>
</dbReference>
<dbReference type="InterPro" id="IPR029058">
    <property type="entry name" value="AB_hydrolase_fold"/>
</dbReference>
<dbReference type="PANTHER" id="PTHR43798:SF33">
    <property type="entry name" value="HYDROLASE, PUTATIVE (AFU_ORTHOLOGUE AFUA_2G14860)-RELATED"/>
    <property type="match status" value="1"/>
</dbReference>
<dbReference type="GO" id="GO:0016020">
    <property type="term" value="C:membrane"/>
    <property type="evidence" value="ECO:0007669"/>
    <property type="project" value="TreeGrafter"/>
</dbReference>
<dbReference type="InterPro" id="IPR002410">
    <property type="entry name" value="Peptidase_S33"/>
</dbReference>
<keyword evidence="1 3" id="KW-0378">Hydrolase</keyword>
<protein>
    <submittedName>
        <fullName evidence="3">Alpha/beta hydrolase</fullName>
    </submittedName>
</protein>
<organism evidence="3 4">
    <name type="scientific">Hungatella hathewayi</name>
    <dbReference type="NCBI Taxonomy" id="154046"/>
    <lineage>
        <taxon>Bacteria</taxon>
        <taxon>Bacillati</taxon>
        <taxon>Bacillota</taxon>
        <taxon>Clostridia</taxon>
        <taxon>Lachnospirales</taxon>
        <taxon>Lachnospiraceae</taxon>
        <taxon>Hungatella</taxon>
    </lineage>
</organism>
<evidence type="ECO:0000313" key="3">
    <source>
        <dbReference type="EMBL" id="GKG99501.1"/>
    </source>
</evidence>
<reference evidence="3" key="1">
    <citation type="submission" date="2022-01" db="EMBL/GenBank/DDBJ databases">
        <title>Novel bile acid biosynthetic pathways are enriched in the microbiome of centenarians.</title>
        <authorList>
            <person name="Sato Y."/>
            <person name="Atarashi K."/>
            <person name="Plichta R.D."/>
            <person name="Arai Y."/>
            <person name="Sasajima S."/>
            <person name="Kearney M.S."/>
            <person name="Suda W."/>
            <person name="Takeshita K."/>
            <person name="Sasaki T."/>
            <person name="Okamoto S."/>
            <person name="Skelly N.A."/>
            <person name="Okamura Y."/>
            <person name="Vlamakis H."/>
            <person name="Li Y."/>
            <person name="Tanoue T."/>
            <person name="Takei H."/>
            <person name="Nittono H."/>
            <person name="Narushima S."/>
            <person name="Irie J."/>
            <person name="Itoh H."/>
            <person name="Moriya K."/>
            <person name="Sugiura Y."/>
            <person name="Suematsu M."/>
            <person name="Moritoki N."/>
            <person name="Shibata S."/>
            <person name="Littman R.D."/>
            <person name="Fischbach A.M."/>
            <person name="Uwamino Y."/>
            <person name="Inoue T."/>
            <person name="Honda A."/>
            <person name="Hattori M."/>
            <person name="Murai T."/>
            <person name="Xavier J.R."/>
            <person name="Hirose N."/>
            <person name="Honda K."/>
        </authorList>
    </citation>
    <scope>NUCLEOTIDE SEQUENCE</scope>
    <source>
        <strain evidence="3">CE91-St55</strain>
    </source>
</reference>
<dbReference type="GO" id="GO:0008233">
    <property type="term" value="F:peptidase activity"/>
    <property type="evidence" value="ECO:0007669"/>
    <property type="project" value="InterPro"/>
</dbReference>
<feature type="domain" description="Serine aminopeptidase S33" evidence="2">
    <location>
        <begin position="55"/>
        <end position="141"/>
    </location>
</feature>
<proteinExistence type="predicted"/>
<accession>A0AA37JEN2</accession>
<dbReference type="Pfam" id="PF12146">
    <property type="entry name" value="Hydrolase_4"/>
    <property type="match status" value="1"/>
</dbReference>
<evidence type="ECO:0000259" key="2">
    <source>
        <dbReference type="Pfam" id="PF12146"/>
    </source>
</evidence>
<dbReference type="Gene3D" id="3.40.50.1820">
    <property type="entry name" value="alpha/beta hydrolase"/>
    <property type="match status" value="1"/>
</dbReference>
<dbReference type="GO" id="GO:0006508">
    <property type="term" value="P:proteolysis"/>
    <property type="evidence" value="ECO:0007669"/>
    <property type="project" value="InterPro"/>
</dbReference>
<sequence>MQINEQLKLPINGVLQYVSIRAEEAGLPLLLYLHGGPGDAALPLVLKYNRELESHFTVAVWEQRGAGKSYYDFGDSIITIDTFLQDLHSLIMLLTSRFHQKKLFLLGHSWGSVLGLTYAADHPEMLHAYIGCGQVVNMKKSCRLSYDFAAAHAGPRALERLKHTDCTYTGENWLDDLLFVTGQVVKHGGSLYGRSNYNDLIIPFLFSRYYSIPDLICRQKGSLQSIKRLWPELMETNFEGKTAYRVPVILIEGRHDMHVSSELAKEYFDTIETDKQFFWFEESCHFPQWSENRRFHKLMTELKNR</sequence>
<evidence type="ECO:0000256" key="1">
    <source>
        <dbReference type="ARBA" id="ARBA00022801"/>
    </source>
</evidence>
<evidence type="ECO:0000313" key="4">
    <source>
        <dbReference type="Proteomes" id="UP001055091"/>
    </source>
</evidence>
<dbReference type="Proteomes" id="UP001055091">
    <property type="component" value="Unassembled WGS sequence"/>
</dbReference>
<dbReference type="AlphaFoldDB" id="A0AA37JEN2"/>
<gene>
    <name evidence="3" type="ORF">CE91St55_14830</name>
</gene>
<dbReference type="PANTHER" id="PTHR43798">
    <property type="entry name" value="MONOACYLGLYCEROL LIPASE"/>
    <property type="match status" value="1"/>
</dbReference>
<dbReference type="PRINTS" id="PR00793">
    <property type="entry name" value="PROAMNOPTASE"/>
</dbReference>
<dbReference type="SUPFAM" id="SSF53474">
    <property type="entry name" value="alpha/beta-Hydrolases"/>
    <property type="match status" value="1"/>
</dbReference>